<evidence type="ECO:0000256" key="1">
    <source>
        <dbReference type="SAM" id="SignalP"/>
    </source>
</evidence>
<dbReference type="EMBL" id="JBJJXI010000102">
    <property type="protein sequence ID" value="KAL3392693.1"/>
    <property type="molecule type" value="Genomic_DNA"/>
</dbReference>
<sequence length="93" mass="9485">MPGLGALNARARSPRGARSALLTRPWLGMPLLLLVLDAVLSDSLGSSSSSLPPPMTCYKSLIALLLTLTTAITTTTATTKITTATTSAGSLSV</sequence>
<organism evidence="2 3">
    <name type="scientific">Trichogramma kaykai</name>
    <dbReference type="NCBI Taxonomy" id="54128"/>
    <lineage>
        <taxon>Eukaryota</taxon>
        <taxon>Metazoa</taxon>
        <taxon>Ecdysozoa</taxon>
        <taxon>Arthropoda</taxon>
        <taxon>Hexapoda</taxon>
        <taxon>Insecta</taxon>
        <taxon>Pterygota</taxon>
        <taxon>Neoptera</taxon>
        <taxon>Endopterygota</taxon>
        <taxon>Hymenoptera</taxon>
        <taxon>Apocrita</taxon>
        <taxon>Proctotrupomorpha</taxon>
        <taxon>Chalcidoidea</taxon>
        <taxon>Trichogrammatidae</taxon>
        <taxon>Trichogramma</taxon>
    </lineage>
</organism>
<feature type="chain" id="PRO_5044755707" evidence="1">
    <location>
        <begin position="42"/>
        <end position="93"/>
    </location>
</feature>
<dbReference type="Proteomes" id="UP001627154">
    <property type="component" value="Unassembled WGS sequence"/>
</dbReference>
<keyword evidence="1" id="KW-0732">Signal</keyword>
<proteinExistence type="predicted"/>
<feature type="signal peptide" evidence="1">
    <location>
        <begin position="1"/>
        <end position="41"/>
    </location>
</feature>
<name>A0ABD2WHY3_9HYME</name>
<gene>
    <name evidence="2" type="ORF">TKK_012744</name>
</gene>
<dbReference type="AlphaFoldDB" id="A0ABD2WHY3"/>
<evidence type="ECO:0000313" key="3">
    <source>
        <dbReference type="Proteomes" id="UP001627154"/>
    </source>
</evidence>
<reference evidence="2 3" key="1">
    <citation type="journal article" date="2024" name="bioRxiv">
        <title>A reference genome for Trichogramma kaykai: A tiny desert-dwelling parasitoid wasp with competing sex-ratio distorters.</title>
        <authorList>
            <person name="Culotta J."/>
            <person name="Lindsey A.R."/>
        </authorList>
    </citation>
    <scope>NUCLEOTIDE SEQUENCE [LARGE SCALE GENOMIC DNA]</scope>
    <source>
        <strain evidence="2 3">KSX58</strain>
    </source>
</reference>
<protein>
    <submittedName>
        <fullName evidence="2">Uncharacterized protein</fullName>
    </submittedName>
</protein>
<evidence type="ECO:0000313" key="2">
    <source>
        <dbReference type="EMBL" id="KAL3392693.1"/>
    </source>
</evidence>
<comment type="caution">
    <text evidence="2">The sequence shown here is derived from an EMBL/GenBank/DDBJ whole genome shotgun (WGS) entry which is preliminary data.</text>
</comment>
<keyword evidence="3" id="KW-1185">Reference proteome</keyword>
<accession>A0ABD2WHY3</accession>